<proteinExistence type="predicted"/>
<protein>
    <submittedName>
        <fullName evidence="1">Uncharacterized protein</fullName>
    </submittedName>
</protein>
<comment type="caution">
    <text evidence="1">The sequence shown here is derived from an EMBL/GenBank/DDBJ whole genome shotgun (WGS) entry which is preliminary data.</text>
</comment>
<dbReference type="EMBL" id="JAPEIS010000007">
    <property type="protein sequence ID" value="KAJ8064225.1"/>
    <property type="molecule type" value="Genomic_DNA"/>
</dbReference>
<gene>
    <name evidence="1" type="ORF">OCU04_006573</name>
</gene>
<dbReference type="Proteomes" id="UP001152300">
    <property type="component" value="Unassembled WGS sequence"/>
</dbReference>
<accession>A0A9X0AK76</accession>
<evidence type="ECO:0000313" key="1">
    <source>
        <dbReference type="EMBL" id="KAJ8064225.1"/>
    </source>
</evidence>
<reference evidence="1" key="1">
    <citation type="submission" date="2022-11" db="EMBL/GenBank/DDBJ databases">
        <title>Genome Resource of Sclerotinia nivalis Strain SnTB1, a Plant Pathogen Isolated from American Ginseng.</title>
        <authorList>
            <person name="Fan S."/>
        </authorList>
    </citation>
    <scope>NUCLEOTIDE SEQUENCE</scope>
    <source>
        <strain evidence="1">SnTB1</strain>
    </source>
</reference>
<evidence type="ECO:0000313" key="2">
    <source>
        <dbReference type="Proteomes" id="UP001152300"/>
    </source>
</evidence>
<sequence length="57" mass="6520">MAARERAMTRRERGNYWENIPQLANVRVPAGALRFHLDLPLGQWPGIAASIDYHCDD</sequence>
<dbReference type="AlphaFoldDB" id="A0A9X0AK76"/>
<organism evidence="1 2">
    <name type="scientific">Sclerotinia nivalis</name>
    <dbReference type="NCBI Taxonomy" id="352851"/>
    <lineage>
        <taxon>Eukaryota</taxon>
        <taxon>Fungi</taxon>
        <taxon>Dikarya</taxon>
        <taxon>Ascomycota</taxon>
        <taxon>Pezizomycotina</taxon>
        <taxon>Leotiomycetes</taxon>
        <taxon>Helotiales</taxon>
        <taxon>Sclerotiniaceae</taxon>
        <taxon>Sclerotinia</taxon>
    </lineage>
</organism>
<keyword evidence="2" id="KW-1185">Reference proteome</keyword>
<name>A0A9X0AK76_9HELO</name>